<feature type="domain" description="mRNA capping enzyme adenylation" evidence="2">
    <location>
        <begin position="45"/>
        <end position="193"/>
    </location>
</feature>
<dbReference type="Pfam" id="PF01331">
    <property type="entry name" value="mRNA_cap_enzyme"/>
    <property type="match status" value="1"/>
</dbReference>
<dbReference type="GO" id="GO:0005525">
    <property type="term" value="F:GTP binding"/>
    <property type="evidence" value="ECO:0007669"/>
    <property type="project" value="UniProtKB-KW"/>
</dbReference>
<feature type="region of interest" description="Disordered" evidence="1">
    <location>
        <begin position="364"/>
        <end position="415"/>
    </location>
</feature>
<dbReference type="InterPro" id="IPR012340">
    <property type="entry name" value="NA-bd_OB-fold"/>
</dbReference>
<dbReference type="EMBL" id="CAJVPQ010002316">
    <property type="protein sequence ID" value="CAG8592282.1"/>
    <property type="molecule type" value="Genomic_DNA"/>
</dbReference>
<gene>
    <name evidence="3" type="ORF">FCALED_LOCUS8156</name>
</gene>
<dbReference type="PANTHER" id="PTHR10367:SF25">
    <property type="entry name" value="DUAL SPECIFICITY PHOSPHATASE CATALYTIC DOMAIN PROTEIN (AFU_ORTHOLOGUE AFUA_1G03540)"/>
    <property type="match status" value="1"/>
</dbReference>
<reference evidence="3" key="1">
    <citation type="submission" date="2021-06" db="EMBL/GenBank/DDBJ databases">
        <authorList>
            <person name="Kallberg Y."/>
            <person name="Tangrot J."/>
            <person name="Rosling A."/>
        </authorList>
    </citation>
    <scope>NUCLEOTIDE SEQUENCE</scope>
    <source>
        <strain evidence="3">UK204</strain>
    </source>
</reference>
<evidence type="ECO:0000259" key="2">
    <source>
        <dbReference type="Pfam" id="PF01331"/>
    </source>
</evidence>
<keyword evidence="4" id="KW-1185">Reference proteome</keyword>
<feature type="compositionally biased region" description="Basic and acidic residues" evidence="1">
    <location>
        <begin position="379"/>
        <end position="389"/>
    </location>
</feature>
<dbReference type="Gene3D" id="3.30.470.30">
    <property type="entry name" value="DNA ligase/mRNA capping enzyme"/>
    <property type="match status" value="1"/>
</dbReference>
<organism evidence="3 4">
    <name type="scientific">Funneliformis caledonium</name>
    <dbReference type="NCBI Taxonomy" id="1117310"/>
    <lineage>
        <taxon>Eukaryota</taxon>
        <taxon>Fungi</taxon>
        <taxon>Fungi incertae sedis</taxon>
        <taxon>Mucoromycota</taxon>
        <taxon>Glomeromycotina</taxon>
        <taxon>Glomeromycetes</taxon>
        <taxon>Glomerales</taxon>
        <taxon>Glomeraceae</taxon>
        <taxon>Funneliformis</taxon>
    </lineage>
</organism>
<dbReference type="GO" id="GO:0006370">
    <property type="term" value="P:7-methylguanosine mRNA capping"/>
    <property type="evidence" value="ECO:0007669"/>
    <property type="project" value="UniProtKB-KW"/>
</dbReference>
<name>A0A9N9GCE4_9GLOM</name>
<dbReference type="SUPFAM" id="SSF56091">
    <property type="entry name" value="DNA ligase/mRNA capping enzyme, catalytic domain"/>
    <property type="match status" value="1"/>
</dbReference>
<protein>
    <submittedName>
        <fullName evidence="3">13674_t:CDS:1</fullName>
    </submittedName>
</protein>
<evidence type="ECO:0000313" key="3">
    <source>
        <dbReference type="EMBL" id="CAG8592282.1"/>
    </source>
</evidence>
<sequence>MAYNLNQRPDIKVGLRLNDDYANTLLPRIKELLRHKNQGFPGSRPVEFESKHIELLEKEDYFVRDKTDGKRYILFFTAVDGGTAFMMDESCKFRILTGFKLPLRSNHSFIHNETMMDGEMVMDTENKQCLRYLIFDLMVCNGSILIERPYSKRMGYTVDFMIKVLYFKEDKKPIYHLLTFDDRNHKFYDQLTLTPESNIAIQWQGNPPDGKIATFWYDKHEGVPPYSRDGGWRFLRFAHEKHVADHESIVEHVRKRIQNAVSRDMLEKRTSIIRENWKRRQSIQLDAQPLTSPTLQVQAQSINHVELEKRLVDIQDPSKNIGKALEEISEVTIKSEPSPITSPILVHSKGLELMRRNDIINHESKILDQSDEESSNDDSDIKSNDKENESEQVLSDDDIEQTSSDNDLSSKEQFRMTTSKTFSTITVDGESIESNGVMSEQIYSHQEKSSSEDANPWDQPELHESTMLNSYQEYPVTTDKDEDGEEKHERFTTSNLNNSNLPQVLRPIPRRHTLSGINNPSYQQNVPNTYTRQRQLSVTGFSYPPPRPESIISSASPSIHDLPLQSPISTIPQRFSQIPEVYGNNTRFINFTHNAPLQSFNHQHRSLQVIQQIPQQSPVLRPTPQKQNNNAEYASQEIHRLYYIENLSCTKRRKNQQQQKSDNEVKSYNWYNKIPDALESLMLDIKKEKTNSE</sequence>
<dbReference type="AlphaFoldDB" id="A0A9N9GCE4"/>
<proteinExistence type="predicted"/>
<dbReference type="SUPFAM" id="SSF50249">
    <property type="entry name" value="Nucleic acid-binding proteins"/>
    <property type="match status" value="1"/>
</dbReference>
<evidence type="ECO:0000313" key="4">
    <source>
        <dbReference type="Proteomes" id="UP000789570"/>
    </source>
</evidence>
<dbReference type="CDD" id="cd07895">
    <property type="entry name" value="Adenylation_mRNA_capping"/>
    <property type="match status" value="1"/>
</dbReference>
<accession>A0A9N9GCE4</accession>
<dbReference type="OrthoDB" id="200924at2759"/>
<dbReference type="GO" id="GO:0004484">
    <property type="term" value="F:mRNA guanylyltransferase activity"/>
    <property type="evidence" value="ECO:0007669"/>
    <property type="project" value="UniProtKB-EC"/>
</dbReference>
<feature type="compositionally biased region" description="Acidic residues" evidence="1">
    <location>
        <begin position="369"/>
        <end position="378"/>
    </location>
</feature>
<dbReference type="Proteomes" id="UP000789570">
    <property type="component" value="Unassembled WGS sequence"/>
</dbReference>
<dbReference type="InterPro" id="IPR051029">
    <property type="entry name" value="mRNA_Capping_Enz/RNA_Phosphat"/>
</dbReference>
<dbReference type="GO" id="GO:0005524">
    <property type="term" value="F:ATP binding"/>
    <property type="evidence" value="ECO:0007669"/>
    <property type="project" value="InterPro"/>
</dbReference>
<evidence type="ECO:0000256" key="1">
    <source>
        <dbReference type="SAM" id="MobiDB-lite"/>
    </source>
</evidence>
<comment type="caution">
    <text evidence="3">The sequence shown here is derived from an EMBL/GenBank/DDBJ whole genome shotgun (WGS) entry which is preliminary data.</text>
</comment>
<feature type="non-terminal residue" evidence="3">
    <location>
        <position position="693"/>
    </location>
</feature>
<feature type="compositionally biased region" description="Acidic residues" evidence="1">
    <location>
        <begin position="390"/>
        <end position="400"/>
    </location>
</feature>
<dbReference type="PANTHER" id="PTHR10367">
    <property type="entry name" value="MRNA-CAPPING ENZYME"/>
    <property type="match status" value="1"/>
</dbReference>
<dbReference type="InterPro" id="IPR001339">
    <property type="entry name" value="mRNA_cap_enzyme_adenylation"/>
</dbReference>